<sequence>MLFNLKYTVLLGLAATTFALPIPDPAAEVKHLIARAKIPANVDCDGVTFSDDLIRQTIYNSRTSRPWGRNKSYPDFFGNQAGGKKLFTNIPDTTNLYGQPLTNPAWVGTAEPGRYRVVVNEKYGYVGVMQHLADVSNSFKLCVGVQEINLRDVNLPDINPSNLPGRV</sequence>
<reference evidence="7" key="1">
    <citation type="journal article" date="2021" name="Nat. Commun.">
        <title>Genetic determinants of endophytism in the Arabidopsis root mycobiome.</title>
        <authorList>
            <person name="Mesny F."/>
            <person name="Miyauchi S."/>
            <person name="Thiergart T."/>
            <person name="Pickel B."/>
            <person name="Atanasova L."/>
            <person name="Karlsson M."/>
            <person name="Huettel B."/>
            <person name="Barry K.W."/>
            <person name="Haridas S."/>
            <person name="Chen C."/>
            <person name="Bauer D."/>
            <person name="Andreopoulos W."/>
            <person name="Pangilinan J."/>
            <person name="LaButti K."/>
            <person name="Riley R."/>
            <person name="Lipzen A."/>
            <person name="Clum A."/>
            <person name="Drula E."/>
            <person name="Henrissat B."/>
            <person name="Kohler A."/>
            <person name="Grigoriev I.V."/>
            <person name="Martin F.M."/>
            <person name="Hacquard S."/>
        </authorList>
    </citation>
    <scope>NUCLEOTIDE SEQUENCE</scope>
    <source>
        <strain evidence="7">MPI-SDFR-AT-0120</strain>
    </source>
</reference>
<keyword evidence="1" id="KW-0540">Nuclease</keyword>
<proteinExistence type="predicted"/>
<dbReference type="Pfam" id="PF00545">
    <property type="entry name" value="Ribonuclease"/>
    <property type="match status" value="1"/>
</dbReference>
<evidence type="ECO:0000313" key="8">
    <source>
        <dbReference type="Proteomes" id="UP000813461"/>
    </source>
</evidence>
<organism evidence="7 8">
    <name type="scientific">Paraphoma chrysanthemicola</name>
    <dbReference type="NCBI Taxonomy" id="798071"/>
    <lineage>
        <taxon>Eukaryota</taxon>
        <taxon>Fungi</taxon>
        <taxon>Dikarya</taxon>
        <taxon>Ascomycota</taxon>
        <taxon>Pezizomycotina</taxon>
        <taxon>Dothideomycetes</taxon>
        <taxon>Pleosporomycetidae</taxon>
        <taxon>Pleosporales</taxon>
        <taxon>Pleosporineae</taxon>
        <taxon>Phaeosphaeriaceae</taxon>
        <taxon>Paraphoma</taxon>
    </lineage>
</organism>
<keyword evidence="2" id="KW-0255">Endonuclease</keyword>
<dbReference type="OrthoDB" id="5425539at2759"/>
<evidence type="ECO:0000256" key="1">
    <source>
        <dbReference type="ARBA" id="ARBA00022722"/>
    </source>
</evidence>
<keyword evidence="4" id="KW-1015">Disulfide bond</keyword>
<dbReference type="InterPro" id="IPR016191">
    <property type="entry name" value="Ribonuclease/ribotoxin"/>
</dbReference>
<dbReference type="GO" id="GO:0016787">
    <property type="term" value="F:hydrolase activity"/>
    <property type="evidence" value="ECO:0007669"/>
    <property type="project" value="UniProtKB-KW"/>
</dbReference>
<feature type="chain" id="PRO_5035469602" evidence="6">
    <location>
        <begin position="20"/>
        <end position="167"/>
    </location>
</feature>
<evidence type="ECO:0000256" key="6">
    <source>
        <dbReference type="SAM" id="SignalP"/>
    </source>
</evidence>
<evidence type="ECO:0000256" key="3">
    <source>
        <dbReference type="ARBA" id="ARBA00022801"/>
    </source>
</evidence>
<evidence type="ECO:0000256" key="2">
    <source>
        <dbReference type="ARBA" id="ARBA00022759"/>
    </source>
</evidence>
<gene>
    <name evidence="7" type="ORF">FB567DRAFT_518817</name>
</gene>
<dbReference type="Proteomes" id="UP000813461">
    <property type="component" value="Unassembled WGS sequence"/>
</dbReference>
<dbReference type="AlphaFoldDB" id="A0A8K0RCQ4"/>
<evidence type="ECO:0000313" key="7">
    <source>
        <dbReference type="EMBL" id="KAH7091497.1"/>
    </source>
</evidence>
<keyword evidence="8" id="KW-1185">Reference proteome</keyword>
<protein>
    <submittedName>
        <fullName evidence="7">Uncharacterized protein</fullName>
    </submittedName>
</protein>
<comment type="caution">
    <text evidence="7">The sequence shown here is derived from an EMBL/GenBank/DDBJ whole genome shotgun (WGS) entry which is preliminary data.</text>
</comment>
<dbReference type="GO" id="GO:0046589">
    <property type="term" value="F:ribonuclease T1 activity"/>
    <property type="evidence" value="ECO:0007669"/>
    <property type="project" value="UniProtKB-EC"/>
</dbReference>
<dbReference type="InterPro" id="IPR000026">
    <property type="entry name" value="N1-like"/>
</dbReference>
<keyword evidence="6" id="KW-0732">Signal</keyword>
<dbReference type="SUPFAM" id="SSF53933">
    <property type="entry name" value="Microbial ribonucleases"/>
    <property type="match status" value="1"/>
</dbReference>
<dbReference type="EMBL" id="JAGMVJ010000004">
    <property type="protein sequence ID" value="KAH7091497.1"/>
    <property type="molecule type" value="Genomic_DNA"/>
</dbReference>
<dbReference type="Gene3D" id="3.10.450.30">
    <property type="entry name" value="Microbial ribonucleases"/>
    <property type="match status" value="1"/>
</dbReference>
<evidence type="ECO:0000256" key="4">
    <source>
        <dbReference type="ARBA" id="ARBA00023157"/>
    </source>
</evidence>
<dbReference type="PANTHER" id="PTHR42104">
    <property type="entry name" value="EXTRACELLULAR GUANYL-SPECIFIC RIBONUCLEASE RNTA (AFU_ORTHOLOGUE AFUA_4G03230)"/>
    <property type="match status" value="1"/>
</dbReference>
<name>A0A8K0RCQ4_9PLEO</name>
<feature type="signal peptide" evidence="6">
    <location>
        <begin position="1"/>
        <end position="19"/>
    </location>
</feature>
<keyword evidence="5" id="KW-0456">Lyase</keyword>
<dbReference type="PANTHER" id="PTHR42104:SF2">
    <property type="entry name" value="GUANYL-SPECIFIC RIBONUCLEASE, PUTATIVE (AFU_ORTHOLOGUE AFUA_4G01200)-RELATED"/>
    <property type="match status" value="1"/>
</dbReference>
<keyword evidence="3" id="KW-0378">Hydrolase</keyword>
<accession>A0A8K0RCQ4</accession>
<dbReference type="GO" id="GO:0003723">
    <property type="term" value="F:RNA binding"/>
    <property type="evidence" value="ECO:0007669"/>
    <property type="project" value="InterPro"/>
</dbReference>
<evidence type="ECO:0000256" key="5">
    <source>
        <dbReference type="ARBA" id="ARBA00023239"/>
    </source>
</evidence>